<dbReference type="PANTHER" id="PTHR30143:SF0">
    <property type="entry name" value="2-KETO-4-PENTENOATE HYDRATASE"/>
    <property type="match status" value="1"/>
</dbReference>
<dbReference type="Gene3D" id="3.30.70.20">
    <property type="match status" value="1"/>
</dbReference>
<dbReference type="EMBL" id="JAAGWH010000039">
    <property type="protein sequence ID" value="NEK95209.1"/>
    <property type="molecule type" value="Genomic_DNA"/>
</dbReference>
<evidence type="ECO:0000313" key="5">
    <source>
        <dbReference type="Proteomes" id="UP000468828"/>
    </source>
</evidence>
<dbReference type="PANTHER" id="PTHR30143">
    <property type="entry name" value="ACID HYDRATASE"/>
    <property type="match status" value="1"/>
</dbReference>
<dbReference type="SUPFAM" id="SSF54862">
    <property type="entry name" value="4Fe-4S ferredoxins"/>
    <property type="match status" value="1"/>
</dbReference>
<dbReference type="AlphaFoldDB" id="A0A6P0H8D4"/>
<dbReference type="GO" id="GO:0005737">
    <property type="term" value="C:cytoplasm"/>
    <property type="evidence" value="ECO:0007669"/>
    <property type="project" value="TreeGrafter"/>
</dbReference>
<feature type="domain" description="Fumarylacetoacetase-like C-terminal" evidence="2">
    <location>
        <begin position="155"/>
        <end position="337"/>
    </location>
</feature>
<dbReference type="Pfam" id="PF13370">
    <property type="entry name" value="Fer4_13"/>
    <property type="match status" value="1"/>
</dbReference>
<dbReference type="GO" id="GO:0008684">
    <property type="term" value="F:2-oxopent-4-enoate hydratase activity"/>
    <property type="evidence" value="ECO:0007669"/>
    <property type="project" value="TreeGrafter"/>
</dbReference>
<dbReference type="EMBL" id="JAAGWB010000041">
    <property type="protein sequence ID" value="NEN52097.1"/>
    <property type="molecule type" value="Genomic_DNA"/>
</dbReference>
<dbReference type="InterPro" id="IPR050772">
    <property type="entry name" value="Hydratase-Decarb/MhpD_sf"/>
</dbReference>
<evidence type="ECO:0000313" key="4">
    <source>
        <dbReference type="EMBL" id="NEN52097.1"/>
    </source>
</evidence>
<keyword evidence="1" id="KW-0456">Lyase</keyword>
<proteinExistence type="predicted"/>
<evidence type="ECO:0000313" key="3">
    <source>
        <dbReference type="EMBL" id="NEK95209.1"/>
    </source>
</evidence>
<reference evidence="4 6" key="2">
    <citation type="submission" date="2020-02" db="EMBL/GenBank/DDBJ databases">
        <title>The WGS of Modestobacter muralis DSM 100205.</title>
        <authorList>
            <person name="Jiang Z."/>
        </authorList>
    </citation>
    <scope>NUCLEOTIDE SEQUENCE [LARGE SCALE GENOMIC DNA]</scope>
    <source>
        <strain evidence="4 6">DSM 100205</strain>
    </source>
</reference>
<gene>
    <name evidence="4" type="ORF">G3R41_14335</name>
    <name evidence="3" type="ORF">GCU67_13685</name>
</gene>
<keyword evidence="5" id="KW-1185">Reference proteome</keyword>
<dbReference type="InterPro" id="IPR036663">
    <property type="entry name" value="Fumarylacetoacetase_C_sf"/>
</dbReference>
<dbReference type="Proteomes" id="UP000468828">
    <property type="component" value="Unassembled WGS sequence"/>
</dbReference>
<dbReference type="SUPFAM" id="SSF56529">
    <property type="entry name" value="FAH"/>
    <property type="match status" value="1"/>
</dbReference>
<protein>
    <submittedName>
        <fullName evidence="4">2-keto-4-pentenoate hydratase</fullName>
    </submittedName>
</protein>
<sequence>MKITVDHERCEGFASCVVSAPDLFDLDDERNVAVVLEPVAADARALALEAAASCPVRAITVLDPPVVEASLPTARPVPEAASPDAVAIAVERIRQAAVTGTPCAPVRDVLPPTLAAGYAVQQVLSARAVADGRRVVGRKVGLTNPVVQRQLGVDQPDLGVLFEDMAVADGGTVGAGRLIQPRIEAEVALILGADLTGPDLTSGHLRAAVAEVVAALEIVDSRIAGWDISLVDTVADNASSGLFVLGSQRRPLDDLDLRTVRMTLREDDDEVSTGTGADCLGDPIAALAWLAAAARDLGQPLRAGDIVLSGALGPMVPVRGGATYTAELSGLGPVAVTFGAGEPA</sequence>
<name>A0A6P0H8D4_9ACTN</name>
<comment type="caution">
    <text evidence="4">The sequence shown here is derived from an EMBL/GenBank/DDBJ whole genome shotgun (WGS) entry which is preliminary data.</text>
</comment>
<reference evidence="3 5" key="1">
    <citation type="submission" date="2020-01" db="EMBL/GenBank/DDBJ databases">
        <title>the WGS Modestobacter muralis CPCC 204518.</title>
        <authorList>
            <person name="Jiang Z."/>
        </authorList>
    </citation>
    <scope>NUCLEOTIDE SEQUENCE [LARGE SCALE GENOMIC DNA]</scope>
    <source>
        <strain evidence="3 5">DSM 100205</strain>
    </source>
</reference>
<evidence type="ECO:0000313" key="6">
    <source>
        <dbReference type="Proteomes" id="UP000471152"/>
    </source>
</evidence>
<dbReference type="Proteomes" id="UP000471152">
    <property type="component" value="Unassembled WGS sequence"/>
</dbReference>
<dbReference type="Gene3D" id="3.90.850.10">
    <property type="entry name" value="Fumarylacetoacetase-like, C-terminal domain"/>
    <property type="match status" value="1"/>
</dbReference>
<evidence type="ECO:0000259" key="2">
    <source>
        <dbReference type="Pfam" id="PF01557"/>
    </source>
</evidence>
<dbReference type="InterPro" id="IPR011234">
    <property type="entry name" value="Fumarylacetoacetase-like_C"/>
</dbReference>
<evidence type="ECO:0000256" key="1">
    <source>
        <dbReference type="ARBA" id="ARBA00023239"/>
    </source>
</evidence>
<dbReference type="RefSeq" id="WP_163611778.1">
    <property type="nucleotide sequence ID" value="NZ_JAAGWB010000041.1"/>
</dbReference>
<accession>A0A6P0H8D4</accession>
<dbReference type="Pfam" id="PF01557">
    <property type="entry name" value="FAA_hydrolase"/>
    <property type="match status" value="1"/>
</dbReference>
<organism evidence="4 6">
    <name type="scientific">Modestobacter muralis</name>
    <dbReference type="NCBI Taxonomy" id="1608614"/>
    <lineage>
        <taxon>Bacteria</taxon>
        <taxon>Bacillati</taxon>
        <taxon>Actinomycetota</taxon>
        <taxon>Actinomycetes</taxon>
        <taxon>Geodermatophilales</taxon>
        <taxon>Geodermatophilaceae</taxon>
        <taxon>Modestobacter</taxon>
    </lineage>
</organism>